<dbReference type="PANTHER" id="PTHR22847">
    <property type="entry name" value="WD40 REPEAT PROTEIN"/>
    <property type="match status" value="1"/>
</dbReference>
<dbReference type="Gene3D" id="2.130.10.10">
    <property type="entry name" value="YVTN repeat-like/Quinoprotein amine dehydrogenase"/>
    <property type="match status" value="1"/>
</dbReference>
<dbReference type="SMART" id="SM00320">
    <property type="entry name" value="WD40"/>
    <property type="match status" value="1"/>
</dbReference>
<dbReference type="SUPFAM" id="SSF50978">
    <property type="entry name" value="WD40 repeat-like"/>
    <property type="match status" value="1"/>
</dbReference>
<feature type="repeat" description="WD" evidence="3">
    <location>
        <begin position="166"/>
        <end position="209"/>
    </location>
</feature>
<dbReference type="GO" id="GO:1990234">
    <property type="term" value="C:transferase complex"/>
    <property type="evidence" value="ECO:0007669"/>
    <property type="project" value="UniProtKB-ARBA"/>
</dbReference>
<dbReference type="EMBL" id="ASPP01024453">
    <property type="protein sequence ID" value="ETO09007.1"/>
    <property type="molecule type" value="Genomic_DNA"/>
</dbReference>
<reference evidence="4 5" key="1">
    <citation type="journal article" date="2013" name="Curr. Biol.">
        <title>The Genome of the Foraminiferan Reticulomyxa filosa.</title>
        <authorList>
            <person name="Glockner G."/>
            <person name="Hulsmann N."/>
            <person name="Schleicher M."/>
            <person name="Noegel A.A."/>
            <person name="Eichinger L."/>
            <person name="Gallinger C."/>
            <person name="Pawlowski J."/>
            <person name="Sierra R."/>
            <person name="Euteneuer U."/>
            <person name="Pillet L."/>
            <person name="Moustafa A."/>
            <person name="Platzer M."/>
            <person name="Groth M."/>
            <person name="Szafranski K."/>
            <person name="Schliwa M."/>
        </authorList>
    </citation>
    <scope>NUCLEOTIDE SEQUENCE [LARGE SCALE GENOMIC DNA]</scope>
</reference>
<protein>
    <submittedName>
        <fullName evidence="4">Uncharacterized protein</fullName>
    </submittedName>
</protein>
<organism evidence="4 5">
    <name type="scientific">Reticulomyxa filosa</name>
    <dbReference type="NCBI Taxonomy" id="46433"/>
    <lineage>
        <taxon>Eukaryota</taxon>
        <taxon>Sar</taxon>
        <taxon>Rhizaria</taxon>
        <taxon>Retaria</taxon>
        <taxon>Foraminifera</taxon>
        <taxon>Monothalamids</taxon>
        <taxon>Reticulomyxidae</taxon>
        <taxon>Reticulomyxa</taxon>
    </lineage>
</organism>
<dbReference type="PROSITE" id="PS00678">
    <property type="entry name" value="WD_REPEATS_1"/>
    <property type="match status" value="1"/>
</dbReference>
<dbReference type="InterPro" id="IPR019775">
    <property type="entry name" value="WD40_repeat_CS"/>
</dbReference>
<dbReference type="Proteomes" id="UP000023152">
    <property type="component" value="Unassembled WGS sequence"/>
</dbReference>
<name>X6M6C0_RETFI</name>
<feature type="non-terminal residue" evidence="4">
    <location>
        <position position="233"/>
    </location>
</feature>
<dbReference type="Pfam" id="PF00400">
    <property type="entry name" value="WD40"/>
    <property type="match status" value="2"/>
</dbReference>
<dbReference type="AlphaFoldDB" id="X6M6C0"/>
<evidence type="ECO:0000313" key="5">
    <source>
        <dbReference type="Proteomes" id="UP000023152"/>
    </source>
</evidence>
<keyword evidence="5" id="KW-1185">Reference proteome</keyword>
<accession>X6M6C0</accession>
<dbReference type="PROSITE" id="PS50294">
    <property type="entry name" value="WD_REPEATS_REGION"/>
    <property type="match status" value="1"/>
</dbReference>
<keyword evidence="1 3" id="KW-0853">WD repeat</keyword>
<dbReference type="PANTHER" id="PTHR22847:SF637">
    <property type="entry name" value="WD REPEAT DOMAIN 5B"/>
    <property type="match status" value="1"/>
</dbReference>
<evidence type="ECO:0000256" key="3">
    <source>
        <dbReference type="PROSITE-ProRule" id="PRU00221"/>
    </source>
</evidence>
<gene>
    <name evidence="4" type="ORF">RFI_28380</name>
</gene>
<dbReference type="InterPro" id="IPR001680">
    <property type="entry name" value="WD40_rpt"/>
</dbReference>
<keyword evidence="2" id="KW-0677">Repeat</keyword>
<dbReference type="PROSITE" id="PS50082">
    <property type="entry name" value="WD_REPEATS_2"/>
    <property type="match status" value="1"/>
</dbReference>
<evidence type="ECO:0000256" key="2">
    <source>
        <dbReference type="ARBA" id="ARBA00022737"/>
    </source>
</evidence>
<dbReference type="InterPro" id="IPR015943">
    <property type="entry name" value="WD40/YVTN_repeat-like_dom_sf"/>
</dbReference>
<sequence>MNNHKYEFYLTIYSVFEQLIDQRKAFLLIKIHGISKIILPFYEDFCIVKLLFWLLWCTKCNIYLPFQNVFCVSLSFYQQKFKHFFHLASSNIISRETKKVTRMNLNLSIKVEPNLSLKEEIQIIIYHWIRTLNIKLGWIKDFDKLVISTIFMFDTFRSSAKLINTFTGHTSSVYSIDCSTFDDCQFICSGSDDNTVRVWDIDNNKQIQSFNGHSDSVNCVKFSSYHYHNHRQN</sequence>
<evidence type="ECO:0000313" key="4">
    <source>
        <dbReference type="EMBL" id="ETO09007.1"/>
    </source>
</evidence>
<evidence type="ECO:0000256" key="1">
    <source>
        <dbReference type="ARBA" id="ARBA00022574"/>
    </source>
</evidence>
<proteinExistence type="predicted"/>
<dbReference type="InterPro" id="IPR036322">
    <property type="entry name" value="WD40_repeat_dom_sf"/>
</dbReference>
<comment type="caution">
    <text evidence="4">The sequence shown here is derived from an EMBL/GenBank/DDBJ whole genome shotgun (WGS) entry which is preliminary data.</text>
</comment>